<protein>
    <recommendedName>
        <fullName evidence="4">Myb-like domain-containing protein</fullName>
    </recommendedName>
</protein>
<evidence type="ECO:0000256" key="1">
    <source>
        <dbReference type="SAM" id="MobiDB-lite"/>
    </source>
</evidence>
<accession>A0A1Y1W2V2</accession>
<proteinExistence type="predicted"/>
<organism evidence="2 3">
    <name type="scientific">Linderina pennispora</name>
    <dbReference type="NCBI Taxonomy" id="61395"/>
    <lineage>
        <taxon>Eukaryota</taxon>
        <taxon>Fungi</taxon>
        <taxon>Fungi incertae sedis</taxon>
        <taxon>Zoopagomycota</taxon>
        <taxon>Kickxellomycotina</taxon>
        <taxon>Kickxellomycetes</taxon>
        <taxon>Kickxellales</taxon>
        <taxon>Kickxellaceae</taxon>
        <taxon>Linderina</taxon>
    </lineage>
</organism>
<dbReference type="SUPFAM" id="SSF46689">
    <property type="entry name" value="Homeodomain-like"/>
    <property type="match status" value="1"/>
</dbReference>
<dbReference type="OrthoDB" id="10596697at2759"/>
<gene>
    <name evidence="2" type="ORF">DL89DRAFT_269059</name>
</gene>
<dbReference type="AlphaFoldDB" id="A0A1Y1W2V2"/>
<dbReference type="Proteomes" id="UP000193922">
    <property type="component" value="Unassembled WGS sequence"/>
</dbReference>
<name>A0A1Y1W2V2_9FUNG</name>
<feature type="compositionally biased region" description="Polar residues" evidence="1">
    <location>
        <begin position="57"/>
        <end position="66"/>
    </location>
</feature>
<dbReference type="RefSeq" id="XP_040741715.1">
    <property type="nucleotide sequence ID" value="XM_040888139.1"/>
</dbReference>
<evidence type="ECO:0000313" key="3">
    <source>
        <dbReference type="Proteomes" id="UP000193922"/>
    </source>
</evidence>
<dbReference type="Gene3D" id="1.10.10.60">
    <property type="entry name" value="Homeodomain-like"/>
    <property type="match status" value="1"/>
</dbReference>
<dbReference type="GeneID" id="63804787"/>
<dbReference type="InterPro" id="IPR009057">
    <property type="entry name" value="Homeodomain-like_sf"/>
</dbReference>
<keyword evidence="3" id="KW-1185">Reference proteome</keyword>
<dbReference type="EMBL" id="MCFD01000011">
    <property type="protein sequence ID" value="ORX67869.1"/>
    <property type="molecule type" value="Genomic_DNA"/>
</dbReference>
<sequence length="218" mass="24296">MSLPEIEIYSEAADGPSDEIFSGYMSDSTCLSPKSGKRRLRRDTGCKGADSMATKVTMHSSQQKDTPATYVQGGTNGRVWPTANKHNTSEFLSLLRSRKIPRAASKRTMPTHGTREMLDLSSSASADDMFDSLDDVLTDGPTVRPVLREPSSRERSSAKIFMNRQNIRPWEASEESNLLEHIQEIYTTDASIKWDQVALKFGRTSVGCMTKYYALKSL</sequence>
<comment type="caution">
    <text evidence="2">The sequence shown here is derived from an EMBL/GenBank/DDBJ whole genome shotgun (WGS) entry which is preliminary data.</text>
</comment>
<reference evidence="2 3" key="1">
    <citation type="submission" date="2016-07" db="EMBL/GenBank/DDBJ databases">
        <title>Pervasive Adenine N6-methylation of Active Genes in Fungi.</title>
        <authorList>
            <consortium name="DOE Joint Genome Institute"/>
            <person name="Mondo S.J."/>
            <person name="Dannebaum R.O."/>
            <person name="Kuo R.C."/>
            <person name="Labutti K."/>
            <person name="Haridas S."/>
            <person name="Kuo A."/>
            <person name="Salamov A."/>
            <person name="Ahrendt S.R."/>
            <person name="Lipzen A."/>
            <person name="Sullivan W."/>
            <person name="Andreopoulos W.B."/>
            <person name="Clum A."/>
            <person name="Lindquist E."/>
            <person name="Daum C."/>
            <person name="Ramamoorthy G.K."/>
            <person name="Gryganskyi A."/>
            <person name="Culley D."/>
            <person name="Magnuson J.K."/>
            <person name="James T.Y."/>
            <person name="O'Malley M.A."/>
            <person name="Stajich J.E."/>
            <person name="Spatafora J.W."/>
            <person name="Visel A."/>
            <person name="Grigoriev I.V."/>
        </authorList>
    </citation>
    <scope>NUCLEOTIDE SEQUENCE [LARGE SCALE GENOMIC DNA]</scope>
    <source>
        <strain evidence="2 3">ATCC 12442</strain>
    </source>
</reference>
<feature type="region of interest" description="Disordered" evidence="1">
    <location>
        <begin position="55"/>
        <end position="83"/>
    </location>
</feature>
<evidence type="ECO:0008006" key="4">
    <source>
        <dbReference type="Google" id="ProtNLM"/>
    </source>
</evidence>
<evidence type="ECO:0000313" key="2">
    <source>
        <dbReference type="EMBL" id="ORX67869.1"/>
    </source>
</evidence>